<organism evidence="1">
    <name type="scientific">Bacillus methanolicus (strain MGA3 / ATCC 53907)</name>
    <dbReference type="NCBI Taxonomy" id="796606"/>
    <lineage>
        <taxon>Bacteria</taxon>
        <taxon>Bacillati</taxon>
        <taxon>Bacillota</taxon>
        <taxon>Bacilli</taxon>
        <taxon>Bacillales</taxon>
        <taxon>Bacillaceae</taxon>
        <taxon>Bacillus</taxon>
    </lineage>
</organism>
<reference evidence="2 3" key="2">
    <citation type="journal article" date="2015" name="BMC Genomics">
        <title>Transcriptome analysis of thermophilic methylotrophic Bacillus methanolicus MGA3 using RNA-sequencing provides detailed insights into its previously uncharted transcriptional landscape.</title>
        <authorList>
            <person name="Irla M."/>
            <person name="Neshat A."/>
            <person name="Brautaset T."/>
            <person name="Ruckert C."/>
            <person name="Kalinowski J."/>
            <person name="Wendisch V.F."/>
        </authorList>
    </citation>
    <scope>NUCLEOTIDE SEQUENCE [LARGE SCALE GENOMIC DNA]</scope>
    <source>
        <strain evidence="2">MGA3</strain>
        <strain evidence="3">MGA3 / ATCC 53907</strain>
        <plasmid evidence="2">pBM19</plasmid>
        <plasmid evidence="3">Plasmid pBM19</plasmid>
    </source>
</reference>
<dbReference type="OrthoDB" id="2944015at2"/>
<dbReference type="RefSeq" id="WP_003349825.1">
    <property type="nucleotide sequence ID" value="NC_005328.1"/>
</dbReference>
<accession>I3DTM7</accession>
<evidence type="ECO:0000313" key="2">
    <source>
        <dbReference type="EMBL" id="AIE61785.1"/>
    </source>
</evidence>
<proteinExistence type="predicted"/>
<geneLocation type="plasmid" evidence="1 3">
    <name>pBM19</name>
</geneLocation>
<dbReference type="EMBL" id="CP007741">
    <property type="protein sequence ID" value="AIE61785.1"/>
    <property type="molecule type" value="Genomic_DNA"/>
</dbReference>
<protein>
    <submittedName>
        <fullName evidence="1">Uncharacterized protein</fullName>
    </submittedName>
</protein>
<gene>
    <name evidence="2" type="ORF">BMMGA3_17190</name>
</gene>
<name>Q6TV40_BACMM</name>
<dbReference type="KEGG" id="bmet:BMMGA3_17190"/>
<evidence type="ECO:0000313" key="3">
    <source>
        <dbReference type="Proteomes" id="UP000027602"/>
    </source>
</evidence>
<accession>Q6TV40</accession>
<dbReference type="Proteomes" id="UP000027602">
    <property type="component" value="Plasmid pBM19"/>
</dbReference>
<dbReference type="HOGENOM" id="CLU_1851148_0_0_9"/>
<dbReference type="EMBL" id="AY386314">
    <property type="protein sequence ID" value="AAR39406.1"/>
    <property type="molecule type" value="Genomic_DNA"/>
</dbReference>
<sequence length="138" mass="15583">MARKNRNLASFDDFANNNINKKVNDNNIINENINNDINNNINNDINIEDNNYININNNDNDNDNVNVSSGDKKQGDYLDALIEGRMKKKENETVLTGIYLQKDLSQVLDRLAKKGGRGAKSKIVNEALRTIFTDKGLL</sequence>
<keyword evidence="1" id="KW-0614">Plasmid</keyword>
<keyword evidence="3" id="KW-1185">Reference proteome</keyword>
<dbReference type="AlphaFoldDB" id="Q6TV40"/>
<reference evidence="1" key="1">
    <citation type="journal article" date="2004" name="J. Bacteriol.">
        <title>Plasmid-dependent methylotrophy in thermotolerant Bacillus methanolicus.</title>
        <authorList>
            <person name="Brautaset T."/>
            <person name="Jakobsen O.M."/>
            <person name="Flickinger M.C."/>
            <person name="Valla S."/>
            <person name="Ellingsen T.E."/>
        </authorList>
    </citation>
    <scope>NUCLEOTIDE SEQUENCE</scope>
    <source>
        <strain evidence="1">MGA3</strain>
        <plasmid evidence="1">pBM19</plasmid>
    </source>
</reference>
<evidence type="ECO:0000313" key="1">
    <source>
        <dbReference type="EMBL" id="AAR39406.1"/>
    </source>
</evidence>